<comment type="catalytic activity">
    <reaction evidence="3">
        <text>a sn-glycero-3-phosphodiester + H2O = an alcohol + sn-glycerol 3-phosphate + H(+)</text>
        <dbReference type="Rhea" id="RHEA:12969"/>
        <dbReference type="ChEBI" id="CHEBI:15377"/>
        <dbReference type="ChEBI" id="CHEBI:15378"/>
        <dbReference type="ChEBI" id="CHEBI:30879"/>
        <dbReference type="ChEBI" id="CHEBI:57597"/>
        <dbReference type="ChEBI" id="CHEBI:83408"/>
        <dbReference type="EC" id="3.1.4.46"/>
    </reaction>
</comment>
<dbReference type="Pfam" id="PF13653">
    <property type="entry name" value="GDPD_2"/>
    <property type="match status" value="1"/>
</dbReference>
<gene>
    <name evidence="7" type="ORF">MICPUCDRAFT_60240</name>
</gene>
<organism evidence="8">
    <name type="scientific">Micromonas pusilla (strain CCMP1545)</name>
    <name type="common">Picoplanktonic green alga</name>
    <dbReference type="NCBI Taxonomy" id="564608"/>
    <lineage>
        <taxon>Eukaryota</taxon>
        <taxon>Viridiplantae</taxon>
        <taxon>Chlorophyta</taxon>
        <taxon>Mamiellophyceae</taxon>
        <taxon>Mamiellales</taxon>
        <taxon>Mamiellaceae</taxon>
        <taxon>Micromonas</taxon>
    </lineage>
</organism>
<evidence type="ECO:0000256" key="1">
    <source>
        <dbReference type="ARBA" id="ARBA00012247"/>
    </source>
</evidence>
<keyword evidence="8" id="KW-1185">Reference proteome</keyword>
<keyword evidence="2" id="KW-0319">Glycerol metabolism</keyword>
<feature type="compositionally biased region" description="Gly residues" evidence="4">
    <location>
        <begin position="375"/>
        <end position="394"/>
    </location>
</feature>
<dbReference type="PROSITE" id="PS51704">
    <property type="entry name" value="GP_PDE"/>
    <property type="match status" value="1"/>
</dbReference>
<proteinExistence type="predicted"/>
<dbReference type="KEGG" id="mpp:MICPUCDRAFT_60240"/>
<feature type="signal peptide" evidence="5">
    <location>
        <begin position="1"/>
        <end position="17"/>
    </location>
</feature>
<dbReference type="GeneID" id="9685874"/>
<dbReference type="InterPro" id="IPR044236">
    <property type="entry name" value="GDPD4"/>
</dbReference>
<evidence type="ECO:0000256" key="2">
    <source>
        <dbReference type="ARBA" id="ARBA00022798"/>
    </source>
</evidence>
<feature type="chain" id="PRO_5002910551" description="glycerophosphodiester phosphodiesterase" evidence="5">
    <location>
        <begin position="18"/>
        <end position="407"/>
    </location>
</feature>
<dbReference type="STRING" id="564608.C1MXQ0"/>
<evidence type="ECO:0000256" key="5">
    <source>
        <dbReference type="SAM" id="SignalP"/>
    </source>
</evidence>
<dbReference type="Gene3D" id="3.20.20.190">
    <property type="entry name" value="Phosphatidylinositol (PI) phosphodiesterase"/>
    <property type="match status" value="2"/>
</dbReference>
<dbReference type="RefSeq" id="XP_003060730.1">
    <property type="nucleotide sequence ID" value="XM_003060684.1"/>
</dbReference>
<dbReference type="EC" id="3.1.4.46" evidence="1"/>
<dbReference type="EMBL" id="GG663742">
    <property type="protein sequence ID" value="EEH55499.1"/>
    <property type="molecule type" value="Genomic_DNA"/>
</dbReference>
<dbReference type="PANTHER" id="PTHR47449:SF2">
    <property type="entry name" value="GLYCEROPHOSPHODIESTER PHOSPHODIESTERASE GDPD4"/>
    <property type="match status" value="1"/>
</dbReference>
<dbReference type="Proteomes" id="UP000001876">
    <property type="component" value="Unassembled WGS sequence"/>
</dbReference>
<dbReference type="OMA" id="CPECVYW"/>
<dbReference type="GO" id="GO:0006071">
    <property type="term" value="P:glycerol metabolic process"/>
    <property type="evidence" value="ECO:0007669"/>
    <property type="project" value="UniProtKB-KW"/>
</dbReference>
<dbReference type="GO" id="GO:0006629">
    <property type="term" value="P:lipid metabolic process"/>
    <property type="evidence" value="ECO:0007669"/>
    <property type="project" value="InterPro"/>
</dbReference>
<evidence type="ECO:0000259" key="6">
    <source>
        <dbReference type="PROSITE" id="PS51704"/>
    </source>
</evidence>
<dbReference type="eggNOG" id="KOG2258">
    <property type="taxonomic scope" value="Eukaryota"/>
</dbReference>
<dbReference type="OrthoDB" id="1058301at2759"/>
<keyword evidence="5" id="KW-0732">Signal</keyword>
<evidence type="ECO:0000256" key="3">
    <source>
        <dbReference type="ARBA" id="ARBA00047512"/>
    </source>
</evidence>
<evidence type="ECO:0000313" key="7">
    <source>
        <dbReference type="EMBL" id="EEH55499.1"/>
    </source>
</evidence>
<evidence type="ECO:0000313" key="8">
    <source>
        <dbReference type="Proteomes" id="UP000001876"/>
    </source>
</evidence>
<dbReference type="GO" id="GO:0008889">
    <property type="term" value="F:glycerophosphodiester phosphodiesterase activity"/>
    <property type="evidence" value="ECO:0007669"/>
    <property type="project" value="UniProtKB-EC"/>
</dbReference>
<feature type="domain" description="GP-PDE" evidence="6">
    <location>
        <begin position="53"/>
        <end position="368"/>
    </location>
</feature>
<accession>C1MXQ0</accession>
<dbReference type="PANTHER" id="PTHR47449">
    <property type="entry name" value="GLYCEROPHOSPHODIESTER PHOSPHODIESTERASE GDPD4"/>
    <property type="match status" value="1"/>
</dbReference>
<reference evidence="7 8" key="1">
    <citation type="journal article" date="2009" name="Science">
        <title>Green evolution and dynamic adaptations revealed by genomes of the marine picoeukaryotes Micromonas.</title>
        <authorList>
            <person name="Worden A.Z."/>
            <person name="Lee J.H."/>
            <person name="Mock T."/>
            <person name="Rouze P."/>
            <person name="Simmons M.P."/>
            <person name="Aerts A.L."/>
            <person name="Allen A.E."/>
            <person name="Cuvelier M.L."/>
            <person name="Derelle E."/>
            <person name="Everett M.V."/>
            <person name="Foulon E."/>
            <person name="Grimwood J."/>
            <person name="Gundlach H."/>
            <person name="Henrissat B."/>
            <person name="Napoli C."/>
            <person name="McDonald S.M."/>
            <person name="Parker M.S."/>
            <person name="Rombauts S."/>
            <person name="Salamov A."/>
            <person name="Von Dassow P."/>
            <person name="Badger J.H."/>
            <person name="Coutinho P.M."/>
            <person name="Demir E."/>
            <person name="Dubchak I."/>
            <person name="Gentemann C."/>
            <person name="Eikrem W."/>
            <person name="Gready J.E."/>
            <person name="John U."/>
            <person name="Lanier W."/>
            <person name="Lindquist E.A."/>
            <person name="Lucas S."/>
            <person name="Mayer K.F."/>
            <person name="Moreau H."/>
            <person name="Not F."/>
            <person name="Otillar R."/>
            <person name="Panaud O."/>
            <person name="Pangilinan J."/>
            <person name="Paulsen I."/>
            <person name="Piegu B."/>
            <person name="Poliakov A."/>
            <person name="Robbens S."/>
            <person name="Schmutz J."/>
            <person name="Toulza E."/>
            <person name="Wyss T."/>
            <person name="Zelensky A."/>
            <person name="Zhou K."/>
            <person name="Armbrust E.V."/>
            <person name="Bhattacharya D."/>
            <person name="Goodenough U.W."/>
            <person name="Van de Peer Y."/>
            <person name="Grigoriev I.V."/>
        </authorList>
    </citation>
    <scope>NUCLEOTIDE SEQUENCE [LARGE SCALE GENOMIC DNA]</scope>
    <source>
        <strain evidence="7 8">CCMP1545</strain>
    </source>
</reference>
<sequence length="407" mass="42318">MYALVVVLAWYVSGGRTAPSPVASSSSSSPVVLAPSPTFCARRDPIVCAHGTVGSADWPRSMGRRPFPNTVPALAAAVAAGHECVEVDASRTKDDHLVALHPRELKMLTGGRVGNPGDLTLAEIMSLTMPGAKEYRVATFAEAMAVVMNKGLTQITVDFKDGPPRREEGFASAVTREIARLGRSHGSGRSQSATTACPECVYWGKSDEIALDVLELTRGDAKARLSRAFLSAHPTVSFNPDTPRCLSTPLLTPFDSTPTSPRMHPTLARPKVGYSVANFSRAIIDAGLHRLAGREDVTSRAYVAAAQSEMASEALIAEVAAATAEDAPHGKTRTYAWTVNAPAATAAVVNAGVDGVVTDEPELVARVVRKLRGRCGSGGGGDGGGGGSGGGGWFARGASSAAKDEAR</sequence>
<dbReference type="AlphaFoldDB" id="C1MXQ0"/>
<evidence type="ECO:0000256" key="4">
    <source>
        <dbReference type="SAM" id="MobiDB-lite"/>
    </source>
</evidence>
<feature type="region of interest" description="Disordered" evidence="4">
    <location>
        <begin position="375"/>
        <end position="407"/>
    </location>
</feature>
<dbReference type="InterPro" id="IPR017946">
    <property type="entry name" value="PLC-like_Pdiesterase_TIM-brl"/>
</dbReference>
<dbReference type="InterPro" id="IPR030395">
    <property type="entry name" value="GP_PDE_dom"/>
</dbReference>
<dbReference type="Pfam" id="PF03009">
    <property type="entry name" value="GDPD"/>
    <property type="match status" value="1"/>
</dbReference>
<dbReference type="SUPFAM" id="SSF51695">
    <property type="entry name" value="PLC-like phosphodiesterases"/>
    <property type="match status" value="1"/>
</dbReference>
<protein>
    <recommendedName>
        <fullName evidence="1">glycerophosphodiester phosphodiesterase</fullName>
        <ecNumber evidence="1">3.1.4.46</ecNumber>
    </recommendedName>
</protein>
<name>C1MXQ0_MICPC</name>